<keyword evidence="2" id="KW-1185">Reference proteome</keyword>
<protein>
    <submittedName>
        <fullName evidence="1">Uncharacterized protein</fullName>
    </submittedName>
</protein>
<evidence type="ECO:0000313" key="1">
    <source>
        <dbReference type="EMBL" id="SHI14260.1"/>
    </source>
</evidence>
<dbReference type="STRING" id="1121409.SAMN02745124_04330"/>
<name>A0A1M5YQX7_9BACT</name>
<reference evidence="1 2" key="1">
    <citation type="submission" date="2016-11" db="EMBL/GenBank/DDBJ databases">
        <authorList>
            <person name="Jaros S."/>
            <person name="Januszkiewicz K."/>
            <person name="Wedrychowicz H."/>
        </authorList>
    </citation>
    <scope>NUCLEOTIDE SEQUENCE [LARGE SCALE GENOMIC DNA]</scope>
    <source>
        <strain evidence="1 2">DSM 9705</strain>
    </source>
</reference>
<dbReference type="EMBL" id="FQXS01000050">
    <property type="protein sequence ID" value="SHI14260.1"/>
    <property type="molecule type" value="Genomic_DNA"/>
</dbReference>
<proteinExistence type="predicted"/>
<organism evidence="1 2">
    <name type="scientific">Desulfofustis glycolicus DSM 9705</name>
    <dbReference type="NCBI Taxonomy" id="1121409"/>
    <lineage>
        <taxon>Bacteria</taxon>
        <taxon>Pseudomonadati</taxon>
        <taxon>Thermodesulfobacteriota</taxon>
        <taxon>Desulfobulbia</taxon>
        <taxon>Desulfobulbales</taxon>
        <taxon>Desulfocapsaceae</taxon>
        <taxon>Desulfofustis</taxon>
    </lineage>
</organism>
<gene>
    <name evidence="1" type="ORF">SAMN02745124_04330</name>
</gene>
<accession>A0A1M5YQX7</accession>
<sequence length="79" mass="9164">MEAENRHFVTSLIYRSLLISILERGYTKAFPHGISCLEKLDKLAASVADWKGFNHHEAFKEQIIQAHGRKRSFWSKYVG</sequence>
<dbReference type="Proteomes" id="UP000184139">
    <property type="component" value="Unassembled WGS sequence"/>
</dbReference>
<dbReference type="AlphaFoldDB" id="A0A1M5YQX7"/>
<dbReference type="Pfam" id="PF21810">
    <property type="entry name" value="DUF6880"/>
    <property type="match status" value="1"/>
</dbReference>
<evidence type="ECO:0000313" key="2">
    <source>
        <dbReference type="Proteomes" id="UP000184139"/>
    </source>
</evidence>
<dbReference type="InterPro" id="IPR049245">
    <property type="entry name" value="DUF6880"/>
</dbReference>